<evidence type="ECO:0000313" key="3">
    <source>
        <dbReference type="EMBL" id="PSJ49838.1"/>
    </source>
</evidence>
<dbReference type="OrthoDB" id="5510290at2"/>
<name>A0A2P7RHX2_9HYPH</name>
<dbReference type="RefSeq" id="WP_106775704.1">
    <property type="nucleotide sequence ID" value="NZ_PXYK01000057.1"/>
</dbReference>
<dbReference type="Proteomes" id="UP000241229">
    <property type="component" value="Unassembled WGS sequence"/>
</dbReference>
<sequence>MIRLNPIRLFALAAASSVMILASLPASAQEVSEEHLKAARAAVAAIKATDPFDAILPEAAAVLKQTLIQKNPDMQEVIIKTIDDKTLALAPRRTDLEKEAALAYARVFSAEELTAIASFYGSPAGQKLLSDGPIVVRELGKAADIWQRGVARDLANEVGKALDAIVAQNAPKAPAPAEGQPTNN</sequence>
<feature type="chain" id="PRO_5015203910" description="DUF2059 domain-containing protein" evidence="1">
    <location>
        <begin position="29"/>
        <end position="184"/>
    </location>
</feature>
<feature type="signal peptide" evidence="1">
    <location>
        <begin position="1"/>
        <end position="28"/>
    </location>
</feature>
<evidence type="ECO:0000256" key="1">
    <source>
        <dbReference type="SAM" id="SignalP"/>
    </source>
</evidence>
<organism evidence="3 4">
    <name type="scientific">Kumtagia ephedrae</name>
    <dbReference type="NCBI Taxonomy" id="2116701"/>
    <lineage>
        <taxon>Bacteria</taxon>
        <taxon>Pseudomonadati</taxon>
        <taxon>Pseudomonadota</taxon>
        <taxon>Alphaproteobacteria</taxon>
        <taxon>Hyphomicrobiales</taxon>
        <taxon>Phyllobacteriaceae</taxon>
        <taxon>Kumtagia</taxon>
    </lineage>
</organism>
<proteinExistence type="predicted"/>
<comment type="caution">
    <text evidence="3">The sequence shown here is derived from an EMBL/GenBank/DDBJ whole genome shotgun (WGS) entry which is preliminary data.</text>
</comment>
<keyword evidence="4" id="KW-1185">Reference proteome</keyword>
<protein>
    <recommendedName>
        <fullName evidence="2">DUF2059 domain-containing protein</fullName>
    </recommendedName>
</protein>
<dbReference type="AlphaFoldDB" id="A0A2P7RHX2"/>
<evidence type="ECO:0000313" key="4">
    <source>
        <dbReference type="Proteomes" id="UP000241229"/>
    </source>
</evidence>
<keyword evidence="1" id="KW-0732">Signal</keyword>
<evidence type="ECO:0000259" key="2">
    <source>
        <dbReference type="Pfam" id="PF09832"/>
    </source>
</evidence>
<gene>
    <name evidence="3" type="ORF">C7I84_29100</name>
</gene>
<dbReference type="Pfam" id="PF09832">
    <property type="entry name" value="DUF2059"/>
    <property type="match status" value="1"/>
</dbReference>
<accession>A0A2P7RHX2</accession>
<dbReference type="EMBL" id="PXYK01000057">
    <property type="protein sequence ID" value="PSJ49838.1"/>
    <property type="molecule type" value="Genomic_DNA"/>
</dbReference>
<dbReference type="InterPro" id="IPR018637">
    <property type="entry name" value="DUF2059"/>
</dbReference>
<feature type="domain" description="DUF2059" evidence="2">
    <location>
        <begin position="95"/>
        <end position="152"/>
    </location>
</feature>
<reference evidence="3 4" key="1">
    <citation type="submission" date="2018-03" db="EMBL/GenBank/DDBJ databases">
        <title>The draft genome of Mesorhizobium sp. 6GN-30.</title>
        <authorList>
            <person name="Liu L."/>
            <person name="Li L."/>
            <person name="Wang T."/>
            <person name="Zhang X."/>
            <person name="Liang L."/>
        </authorList>
    </citation>
    <scope>NUCLEOTIDE SEQUENCE [LARGE SCALE GENOMIC DNA]</scope>
    <source>
        <strain evidence="3 4">6GN30</strain>
    </source>
</reference>